<protein>
    <submittedName>
        <fullName evidence="2">STAS domain-containing protein</fullName>
    </submittedName>
</protein>
<feature type="domain" description="STAS" evidence="1">
    <location>
        <begin position="1"/>
        <end position="99"/>
    </location>
</feature>
<dbReference type="RefSeq" id="WP_273640909.1">
    <property type="nucleotide sequence ID" value="NZ_JAQQXP010000001.1"/>
</dbReference>
<accession>A0ABT5L3V9</accession>
<dbReference type="InterPro" id="IPR036513">
    <property type="entry name" value="STAS_dom_sf"/>
</dbReference>
<name>A0ABT5L3V9_9ALTE</name>
<evidence type="ECO:0000313" key="2">
    <source>
        <dbReference type="EMBL" id="MDC8831538.1"/>
    </source>
</evidence>
<gene>
    <name evidence="2" type="ORF">OIK42_12290</name>
</gene>
<dbReference type="InterPro" id="IPR002645">
    <property type="entry name" value="STAS_dom"/>
</dbReference>
<dbReference type="PROSITE" id="PS50801">
    <property type="entry name" value="STAS"/>
    <property type="match status" value="1"/>
</dbReference>
<dbReference type="Gene3D" id="3.30.750.24">
    <property type="entry name" value="STAS domain"/>
    <property type="match status" value="1"/>
</dbReference>
<evidence type="ECO:0000259" key="1">
    <source>
        <dbReference type="PROSITE" id="PS50801"/>
    </source>
</evidence>
<keyword evidence="3" id="KW-1185">Reference proteome</keyword>
<sequence length="99" mass="11303">MTINTEVTNKTLVIQVGDKFDFSLVDKFRLAYEDMPAEISQIDVDLAATQYMDSSALGMLLNMQKVLAGRKLTYRIINSQPQIGRILEISRFNKKFVIE</sequence>
<comment type="caution">
    <text evidence="2">The sequence shown here is derived from an EMBL/GenBank/DDBJ whole genome shotgun (WGS) entry which is preliminary data.</text>
</comment>
<dbReference type="PANTHER" id="PTHR33495:SF15">
    <property type="entry name" value="STAS DOMAIN-CONTAINING PROTEIN"/>
    <property type="match status" value="1"/>
</dbReference>
<reference evidence="2 3" key="1">
    <citation type="submission" date="2022-10" db="EMBL/GenBank/DDBJ databases">
        <title>Alteromonas sp. chi3 Genome sequencing.</title>
        <authorList>
            <person name="Park S."/>
        </authorList>
    </citation>
    <scope>NUCLEOTIDE SEQUENCE [LARGE SCALE GENOMIC DNA]</scope>
    <source>
        <strain evidence="3">chi3</strain>
    </source>
</reference>
<dbReference type="CDD" id="cd07043">
    <property type="entry name" value="STAS_anti-anti-sigma_factors"/>
    <property type="match status" value="1"/>
</dbReference>
<proteinExistence type="predicted"/>
<dbReference type="PANTHER" id="PTHR33495">
    <property type="entry name" value="ANTI-SIGMA FACTOR ANTAGONIST TM_1081-RELATED-RELATED"/>
    <property type="match status" value="1"/>
</dbReference>
<dbReference type="Proteomes" id="UP001218788">
    <property type="component" value="Unassembled WGS sequence"/>
</dbReference>
<organism evidence="2 3">
    <name type="scientific">Alteromonas gilva</name>
    <dbReference type="NCBI Taxonomy" id="2987522"/>
    <lineage>
        <taxon>Bacteria</taxon>
        <taxon>Pseudomonadati</taxon>
        <taxon>Pseudomonadota</taxon>
        <taxon>Gammaproteobacteria</taxon>
        <taxon>Alteromonadales</taxon>
        <taxon>Alteromonadaceae</taxon>
        <taxon>Alteromonas/Salinimonas group</taxon>
        <taxon>Alteromonas</taxon>
    </lineage>
</organism>
<dbReference type="EMBL" id="JAQQXP010000001">
    <property type="protein sequence ID" value="MDC8831538.1"/>
    <property type="molecule type" value="Genomic_DNA"/>
</dbReference>
<evidence type="ECO:0000313" key="3">
    <source>
        <dbReference type="Proteomes" id="UP001218788"/>
    </source>
</evidence>
<dbReference type="SUPFAM" id="SSF52091">
    <property type="entry name" value="SpoIIaa-like"/>
    <property type="match status" value="1"/>
</dbReference>
<dbReference type="Pfam" id="PF01740">
    <property type="entry name" value="STAS"/>
    <property type="match status" value="1"/>
</dbReference>